<dbReference type="GO" id="GO:0005886">
    <property type="term" value="C:plasma membrane"/>
    <property type="evidence" value="ECO:0007669"/>
    <property type="project" value="UniProtKB-SubCell"/>
</dbReference>
<protein>
    <submittedName>
        <fullName evidence="10">ABC transporter permease</fullName>
    </submittedName>
</protein>
<sequence>MKNFLFELREGLLIAFRSIRANKVRSILTTLGIVIGVTSVVLMSTAIKGIDNAFQTGVASLGSDNLYIDKWEWFNNDIPWWELRNRKNLTLDDYKKYKELAKLPLAVAPTVWNFNNVKFKDRVVEGLIIQGTTSDYIQTTNLTFSEGRFFNELESNGGRNVIVLGSEVAKKLFPIGYAIGQEVKIRGHKFKVVGVLAEQGSWVMGNFNPDKQVFVPVQNIFKYLQSENLRSITINVRAKNSKMVEATKEEAIGIMRKIRGLSYNQENDFSINQQEGLLNTINQTVGVIQIAGLFITGLSLFVGAIGIMNIMFVSVKERTKEIGIRKAIGAKRRAILGQFITESAVICMIGGFIGLIFAIVLSLIINQFLPTSVQVDALVLAIVISIATGVISGFAPAYTAAKLDPVEALRYE</sequence>
<accession>A0AAE3P0I2</accession>
<dbReference type="PANTHER" id="PTHR30572:SF4">
    <property type="entry name" value="ABC TRANSPORTER PERMEASE YTRF"/>
    <property type="match status" value="1"/>
</dbReference>
<dbReference type="Pfam" id="PF12704">
    <property type="entry name" value="MacB_PCD"/>
    <property type="match status" value="1"/>
</dbReference>
<dbReference type="AlphaFoldDB" id="A0AAE3P0I2"/>
<organism evidence="10 11">
    <name type="scientific">Stygiobacter electus</name>
    <dbReference type="NCBI Taxonomy" id="3032292"/>
    <lineage>
        <taxon>Bacteria</taxon>
        <taxon>Pseudomonadati</taxon>
        <taxon>Ignavibacteriota</taxon>
        <taxon>Ignavibacteria</taxon>
        <taxon>Ignavibacteriales</taxon>
        <taxon>Melioribacteraceae</taxon>
        <taxon>Stygiobacter</taxon>
    </lineage>
</organism>
<reference evidence="10" key="1">
    <citation type="submission" date="2023-03" db="EMBL/GenBank/DDBJ databases">
        <title>Stygiobacter electus gen. nov., sp. nov., facultatively anaerobic thermotolerant bacterium of the class Ignavibacteria from a well of Yessentuki mineral water deposit.</title>
        <authorList>
            <person name="Podosokorskaya O.A."/>
            <person name="Elcheninov A.G."/>
            <person name="Petrova N.F."/>
            <person name="Zavarzina D.G."/>
            <person name="Kublanov I.V."/>
            <person name="Merkel A.Y."/>
        </authorList>
    </citation>
    <scope>NUCLEOTIDE SEQUENCE</scope>
    <source>
        <strain evidence="10">09-Me</strain>
    </source>
</reference>
<dbReference type="InterPro" id="IPR050250">
    <property type="entry name" value="Macrolide_Exporter_MacB"/>
</dbReference>
<dbReference type="GO" id="GO:0022857">
    <property type="term" value="F:transmembrane transporter activity"/>
    <property type="evidence" value="ECO:0007669"/>
    <property type="project" value="TreeGrafter"/>
</dbReference>
<name>A0AAE3P0I2_9BACT</name>
<evidence type="ECO:0000256" key="4">
    <source>
        <dbReference type="ARBA" id="ARBA00022989"/>
    </source>
</evidence>
<feature type="domain" description="ABC3 transporter permease C-terminal" evidence="8">
    <location>
        <begin position="294"/>
        <end position="405"/>
    </location>
</feature>
<comment type="caution">
    <text evidence="10">The sequence shown here is derived from an EMBL/GenBank/DDBJ whole genome shotgun (WGS) entry which is preliminary data.</text>
</comment>
<evidence type="ECO:0000256" key="5">
    <source>
        <dbReference type="ARBA" id="ARBA00023136"/>
    </source>
</evidence>
<evidence type="ECO:0000256" key="2">
    <source>
        <dbReference type="ARBA" id="ARBA00022475"/>
    </source>
</evidence>
<dbReference type="RefSeq" id="WP_321535915.1">
    <property type="nucleotide sequence ID" value="NZ_JARGDL010000010.1"/>
</dbReference>
<evidence type="ECO:0000256" key="6">
    <source>
        <dbReference type="ARBA" id="ARBA00038076"/>
    </source>
</evidence>
<evidence type="ECO:0000313" key="10">
    <source>
        <dbReference type="EMBL" id="MDF1612147.1"/>
    </source>
</evidence>
<feature type="transmembrane region" description="Helical" evidence="7">
    <location>
        <begin position="27"/>
        <end position="47"/>
    </location>
</feature>
<keyword evidence="2" id="KW-1003">Cell membrane</keyword>
<feature type="transmembrane region" description="Helical" evidence="7">
    <location>
        <begin position="334"/>
        <end position="365"/>
    </location>
</feature>
<evidence type="ECO:0000256" key="7">
    <source>
        <dbReference type="SAM" id="Phobius"/>
    </source>
</evidence>
<evidence type="ECO:0000259" key="8">
    <source>
        <dbReference type="Pfam" id="PF02687"/>
    </source>
</evidence>
<keyword evidence="11" id="KW-1185">Reference proteome</keyword>
<keyword evidence="5 7" id="KW-0472">Membrane</keyword>
<dbReference type="Proteomes" id="UP001221302">
    <property type="component" value="Unassembled WGS sequence"/>
</dbReference>
<keyword evidence="4 7" id="KW-1133">Transmembrane helix</keyword>
<dbReference type="EMBL" id="JARGDL010000010">
    <property type="protein sequence ID" value="MDF1612147.1"/>
    <property type="molecule type" value="Genomic_DNA"/>
</dbReference>
<evidence type="ECO:0000313" key="11">
    <source>
        <dbReference type="Proteomes" id="UP001221302"/>
    </source>
</evidence>
<evidence type="ECO:0000259" key="9">
    <source>
        <dbReference type="Pfam" id="PF12704"/>
    </source>
</evidence>
<comment type="subcellular location">
    <subcellularLocation>
        <location evidence="1">Cell membrane</location>
        <topology evidence="1">Multi-pass membrane protein</topology>
    </subcellularLocation>
</comment>
<gene>
    <name evidence="10" type="ORF">P0M35_08290</name>
</gene>
<proteinExistence type="inferred from homology"/>
<evidence type="ECO:0000256" key="1">
    <source>
        <dbReference type="ARBA" id="ARBA00004651"/>
    </source>
</evidence>
<comment type="similarity">
    <text evidence="6">Belongs to the ABC-4 integral membrane protein family.</text>
</comment>
<evidence type="ECO:0000256" key="3">
    <source>
        <dbReference type="ARBA" id="ARBA00022692"/>
    </source>
</evidence>
<dbReference type="Pfam" id="PF02687">
    <property type="entry name" value="FtsX"/>
    <property type="match status" value="1"/>
</dbReference>
<dbReference type="InterPro" id="IPR003838">
    <property type="entry name" value="ABC3_permease_C"/>
</dbReference>
<keyword evidence="3 7" id="KW-0812">Transmembrane</keyword>
<dbReference type="InterPro" id="IPR025857">
    <property type="entry name" value="MacB_PCD"/>
</dbReference>
<feature type="transmembrane region" description="Helical" evidence="7">
    <location>
        <begin position="377"/>
        <end position="401"/>
    </location>
</feature>
<feature type="domain" description="MacB-like periplasmic core" evidence="9">
    <location>
        <begin position="26"/>
        <end position="251"/>
    </location>
</feature>
<feature type="transmembrane region" description="Helical" evidence="7">
    <location>
        <begin position="290"/>
        <end position="313"/>
    </location>
</feature>
<dbReference type="PANTHER" id="PTHR30572">
    <property type="entry name" value="MEMBRANE COMPONENT OF TRANSPORTER-RELATED"/>
    <property type="match status" value="1"/>
</dbReference>